<organism evidence="2 3">
    <name type="scientific">Portunus trituberculatus</name>
    <name type="common">Swimming crab</name>
    <name type="synonym">Neptunus trituberculatus</name>
    <dbReference type="NCBI Taxonomy" id="210409"/>
    <lineage>
        <taxon>Eukaryota</taxon>
        <taxon>Metazoa</taxon>
        <taxon>Ecdysozoa</taxon>
        <taxon>Arthropoda</taxon>
        <taxon>Crustacea</taxon>
        <taxon>Multicrustacea</taxon>
        <taxon>Malacostraca</taxon>
        <taxon>Eumalacostraca</taxon>
        <taxon>Eucarida</taxon>
        <taxon>Decapoda</taxon>
        <taxon>Pleocyemata</taxon>
        <taxon>Brachyura</taxon>
        <taxon>Eubrachyura</taxon>
        <taxon>Portunoidea</taxon>
        <taxon>Portunidae</taxon>
        <taxon>Portuninae</taxon>
        <taxon>Portunus</taxon>
    </lineage>
</organism>
<accession>A0A5B7EZT5</accession>
<dbReference type="Proteomes" id="UP000324222">
    <property type="component" value="Unassembled WGS sequence"/>
</dbReference>
<name>A0A5B7EZT5_PORTR</name>
<sequence>MDETFSLPPELERDARSCCATNDVTRPALHAALPPSSRLSTSRAPPAGTSCPFKCLSVDGVLDNLINLREAAERLNNTRVKSSMLPSFLPLARQPFLTLQGRGRFAQGVASCGRAGSGERVHAGGEYSTGERTPTRRDKTTGKSRERHEALTGEGGEQAGPSSPTTHLKPTPLPGSPPAAAAAAAAAVPSTATLSCPCLAST</sequence>
<comment type="caution">
    <text evidence="2">The sequence shown here is derived from an EMBL/GenBank/DDBJ whole genome shotgun (WGS) entry which is preliminary data.</text>
</comment>
<gene>
    <name evidence="2" type="ORF">E2C01_033311</name>
</gene>
<evidence type="ECO:0000313" key="3">
    <source>
        <dbReference type="Proteomes" id="UP000324222"/>
    </source>
</evidence>
<feature type="region of interest" description="Disordered" evidence="1">
    <location>
        <begin position="110"/>
        <end position="180"/>
    </location>
</feature>
<evidence type="ECO:0000256" key="1">
    <source>
        <dbReference type="SAM" id="MobiDB-lite"/>
    </source>
</evidence>
<feature type="compositionally biased region" description="Basic and acidic residues" evidence="1">
    <location>
        <begin position="133"/>
        <end position="151"/>
    </location>
</feature>
<reference evidence="2 3" key="1">
    <citation type="submission" date="2019-05" db="EMBL/GenBank/DDBJ databases">
        <title>Another draft genome of Portunus trituberculatus and its Hox gene families provides insights of decapod evolution.</title>
        <authorList>
            <person name="Jeong J.-H."/>
            <person name="Song I."/>
            <person name="Kim S."/>
            <person name="Choi T."/>
            <person name="Kim D."/>
            <person name="Ryu S."/>
            <person name="Kim W."/>
        </authorList>
    </citation>
    <scope>NUCLEOTIDE SEQUENCE [LARGE SCALE GENOMIC DNA]</scope>
    <source>
        <tissue evidence="2">Muscle</tissue>
    </source>
</reference>
<proteinExistence type="predicted"/>
<keyword evidence="3" id="KW-1185">Reference proteome</keyword>
<dbReference type="AlphaFoldDB" id="A0A5B7EZT5"/>
<dbReference type="EMBL" id="VSRR010004469">
    <property type="protein sequence ID" value="MPC39762.1"/>
    <property type="molecule type" value="Genomic_DNA"/>
</dbReference>
<protein>
    <submittedName>
        <fullName evidence="2">Uncharacterized protein</fullName>
    </submittedName>
</protein>
<evidence type="ECO:0000313" key="2">
    <source>
        <dbReference type="EMBL" id="MPC39762.1"/>
    </source>
</evidence>